<dbReference type="STRING" id="305507.SAMN04489724_1029"/>
<feature type="domain" description="Glycosyltransferase 2-like" evidence="6">
    <location>
        <begin position="8"/>
        <end position="110"/>
    </location>
</feature>
<dbReference type="Gene3D" id="3.90.550.10">
    <property type="entry name" value="Spore Coat Polysaccharide Biosynthesis Protein SpsA, Chain A"/>
    <property type="match status" value="1"/>
</dbReference>
<dbReference type="InterPro" id="IPR019290">
    <property type="entry name" value="GlycosylTrfase-like_prok"/>
</dbReference>
<sequence length="235" mass="26487">MTDGLKISVIIPCLNEAENLKELIPYLQRNGGESLSEIIVVDGGSEDNSTAIVNFFGVLLIHSPVANRATQLNLGAKSAKGNLLYFVHADTRPVPNFAKQIVENHKAIKSPGCFKYKFDSNSRLLQFNSWFTQFNGIFAGGGDQSLFIDKNQFLSMGGYNESFVVMEDFDLVRRIRQKTDFHVLPFEMTVSARKYNENNWLKVQLANFTAFSLFLLKVKPATIKSLYLNFLSQKN</sequence>
<evidence type="ECO:0000313" key="9">
    <source>
        <dbReference type="Proteomes" id="UP000199673"/>
    </source>
</evidence>
<evidence type="ECO:0000256" key="3">
    <source>
        <dbReference type="ARBA" id="ARBA00022676"/>
    </source>
</evidence>
<protein>
    <submittedName>
        <fullName evidence="8">Transferase 2, rSAM/selenodomain-associated</fullName>
    </submittedName>
</protein>
<keyword evidence="3" id="KW-0328">Glycosyltransferase</keyword>
<dbReference type="NCBIfam" id="TIGR04283">
    <property type="entry name" value="glyco_like_mftF"/>
    <property type="match status" value="1"/>
</dbReference>
<gene>
    <name evidence="8" type="ORF">SAMN04489724_1029</name>
</gene>
<dbReference type="GO" id="GO:0016757">
    <property type="term" value="F:glycosyltransferase activity"/>
    <property type="evidence" value="ECO:0007669"/>
    <property type="project" value="UniProtKB-KW"/>
</dbReference>
<dbReference type="InterPro" id="IPR001173">
    <property type="entry name" value="Glyco_trans_2-like"/>
</dbReference>
<evidence type="ECO:0000256" key="2">
    <source>
        <dbReference type="ARBA" id="ARBA00022475"/>
    </source>
</evidence>
<dbReference type="RefSeq" id="WP_244545446.1">
    <property type="nucleotide sequence ID" value="NZ_FPBF01000001.1"/>
</dbReference>
<comment type="subcellular location">
    <subcellularLocation>
        <location evidence="1">Cell membrane</location>
    </subcellularLocation>
</comment>
<dbReference type="InterPro" id="IPR029044">
    <property type="entry name" value="Nucleotide-diphossugar_trans"/>
</dbReference>
<accession>A0A1I6YIB8</accession>
<dbReference type="GO" id="GO:0005886">
    <property type="term" value="C:plasma membrane"/>
    <property type="evidence" value="ECO:0007669"/>
    <property type="project" value="UniProtKB-SubCell"/>
</dbReference>
<organism evidence="8 9">
    <name type="scientific">Algoriphagus locisalis</name>
    <dbReference type="NCBI Taxonomy" id="305507"/>
    <lineage>
        <taxon>Bacteria</taxon>
        <taxon>Pseudomonadati</taxon>
        <taxon>Bacteroidota</taxon>
        <taxon>Cytophagia</taxon>
        <taxon>Cytophagales</taxon>
        <taxon>Cyclobacteriaceae</taxon>
        <taxon>Algoriphagus</taxon>
    </lineage>
</organism>
<keyword evidence="9" id="KW-1185">Reference proteome</keyword>
<proteinExistence type="predicted"/>
<evidence type="ECO:0000313" key="8">
    <source>
        <dbReference type="EMBL" id="SFT50269.1"/>
    </source>
</evidence>
<feature type="domain" description="Glycosyltransferase 2-like prokaryotic type" evidence="7">
    <location>
        <begin position="126"/>
        <end position="218"/>
    </location>
</feature>
<dbReference type="Pfam" id="PF00535">
    <property type="entry name" value="Glycos_transf_2"/>
    <property type="match status" value="1"/>
</dbReference>
<dbReference type="SUPFAM" id="SSF53448">
    <property type="entry name" value="Nucleotide-diphospho-sugar transferases"/>
    <property type="match status" value="1"/>
</dbReference>
<dbReference type="InterPro" id="IPR026461">
    <property type="entry name" value="Trfase_2_rSAM/seldom_assoc"/>
</dbReference>
<evidence type="ECO:0000259" key="6">
    <source>
        <dbReference type="Pfam" id="PF00535"/>
    </source>
</evidence>
<dbReference type="CDD" id="cd02522">
    <property type="entry name" value="GT_2_like_a"/>
    <property type="match status" value="1"/>
</dbReference>
<keyword evidence="4 8" id="KW-0808">Transferase</keyword>
<evidence type="ECO:0000256" key="1">
    <source>
        <dbReference type="ARBA" id="ARBA00004236"/>
    </source>
</evidence>
<evidence type="ECO:0000256" key="4">
    <source>
        <dbReference type="ARBA" id="ARBA00022679"/>
    </source>
</evidence>
<dbReference type="AlphaFoldDB" id="A0A1I6YIB8"/>
<dbReference type="EMBL" id="FPBF01000001">
    <property type="protein sequence ID" value="SFT50269.1"/>
    <property type="molecule type" value="Genomic_DNA"/>
</dbReference>
<keyword evidence="2" id="KW-1003">Cell membrane</keyword>
<name>A0A1I6YIB8_9BACT</name>
<evidence type="ECO:0000259" key="7">
    <source>
        <dbReference type="Pfam" id="PF10111"/>
    </source>
</evidence>
<dbReference type="PANTHER" id="PTHR43646:SF2">
    <property type="entry name" value="GLYCOSYLTRANSFERASE 2-LIKE DOMAIN-CONTAINING PROTEIN"/>
    <property type="match status" value="1"/>
</dbReference>
<dbReference type="Proteomes" id="UP000199673">
    <property type="component" value="Unassembled WGS sequence"/>
</dbReference>
<dbReference type="PANTHER" id="PTHR43646">
    <property type="entry name" value="GLYCOSYLTRANSFERASE"/>
    <property type="match status" value="1"/>
</dbReference>
<evidence type="ECO:0000256" key="5">
    <source>
        <dbReference type="ARBA" id="ARBA00023136"/>
    </source>
</evidence>
<keyword evidence="5" id="KW-0472">Membrane</keyword>
<reference evidence="9" key="1">
    <citation type="submission" date="2016-10" db="EMBL/GenBank/DDBJ databases">
        <authorList>
            <person name="Varghese N."/>
            <person name="Submissions S."/>
        </authorList>
    </citation>
    <scope>NUCLEOTIDE SEQUENCE [LARGE SCALE GENOMIC DNA]</scope>
    <source>
        <strain evidence="9">DSM 23445</strain>
    </source>
</reference>
<dbReference type="Pfam" id="PF10111">
    <property type="entry name" value="Glyco_tranf_2_2"/>
    <property type="match status" value="1"/>
</dbReference>